<accession>W4QLN5</accession>
<dbReference type="InterPro" id="IPR051910">
    <property type="entry name" value="ComF/GntX_DNA_util-trans"/>
</dbReference>
<dbReference type="Gene3D" id="3.40.50.2020">
    <property type="match status" value="1"/>
</dbReference>
<organism evidence="2 3">
    <name type="scientific">Halalkalibacter akibai (strain ATCC 43226 / DSM 21942 / CIP 109018 / JCM 9157 / 1139)</name>
    <name type="common">Bacillus akibai</name>
    <dbReference type="NCBI Taxonomy" id="1236973"/>
    <lineage>
        <taxon>Bacteria</taxon>
        <taxon>Bacillati</taxon>
        <taxon>Bacillota</taxon>
        <taxon>Bacilli</taxon>
        <taxon>Bacillales</taxon>
        <taxon>Bacillaceae</taxon>
        <taxon>Halalkalibacter</taxon>
    </lineage>
</organism>
<evidence type="ECO:0000256" key="1">
    <source>
        <dbReference type="ARBA" id="ARBA00008007"/>
    </source>
</evidence>
<comment type="similarity">
    <text evidence="1">Belongs to the ComF/GntX family.</text>
</comment>
<sequence length="232" mass="27010">MNRCLHCHELFFEPVGWRKILLLDEPALLCQVCEDELILISGQRCKGCSRSLDKLPEKLRKDDQCLDCWRWQQKPDTTNLLEKNVSLYEYNPFLKDWLATFKYRGDAVIATYFSPKLEKLYQKNFKGYVPVAIPLSQERLTARGFNQSQLLMNNWTEEKLVLTRRYGEKQSKKSRSERIRQFQENPFVVDQPIKGSIVLVDDIYTTGTTVRQVALKLLENGASQVASLTIAR</sequence>
<dbReference type="EMBL" id="BAUV01000001">
    <property type="protein sequence ID" value="GAE33025.1"/>
    <property type="molecule type" value="Genomic_DNA"/>
</dbReference>
<dbReference type="CDD" id="cd06223">
    <property type="entry name" value="PRTases_typeI"/>
    <property type="match status" value="1"/>
</dbReference>
<dbReference type="STRING" id="1236973.JCM9157_8"/>
<proteinExistence type="inferred from homology"/>
<comment type="caution">
    <text evidence="2">The sequence shown here is derived from an EMBL/GenBank/DDBJ whole genome shotgun (WGS) entry which is preliminary data.</text>
</comment>
<evidence type="ECO:0000313" key="2">
    <source>
        <dbReference type="EMBL" id="GAE33025.1"/>
    </source>
</evidence>
<keyword evidence="3" id="KW-1185">Reference proteome</keyword>
<dbReference type="OrthoDB" id="9779910at2"/>
<name>W4QLN5_HALA3</name>
<dbReference type="PANTHER" id="PTHR47505">
    <property type="entry name" value="DNA UTILIZATION PROTEIN YHGH"/>
    <property type="match status" value="1"/>
</dbReference>
<dbReference type="Proteomes" id="UP000018896">
    <property type="component" value="Unassembled WGS sequence"/>
</dbReference>
<dbReference type="PANTHER" id="PTHR47505:SF1">
    <property type="entry name" value="DNA UTILIZATION PROTEIN YHGH"/>
    <property type="match status" value="1"/>
</dbReference>
<gene>
    <name evidence="2" type="ORF">JCM9157_8</name>
</gene>
<reference evidence="2 3" key="1">
    <citation type="journal article" date="2014" name="Genome Announc.">
        <title>Draft Genome Sequences of Three Alkaliphilic Bacillus Strains, Bacillus wakoensis JCM 9140T, Bacillus akibai JCM 9157T, and Bacillus hemicellulosilyticus JCM 9152T.</title>
        <authorList>
            <person name="Yuki M."/>
            <person name="Oshima K."/>
            <person name="Suda W."/>
            <person name="Oshida Y."/>
            <person name="Kitamura K."/>
            <person name="Iida T."/>
            <person name="Hattori M."/>
            <person name="Ohkuma M."/>
        </authorList>
    </citation>
    <scope>NUCLEOTIDE SEQUENCE [LARGE SCALE GENOMIC DNA]</scope>
    <source>
        <strain evidence="2 3">JCM 9157</strain>
    </source>
</reference>
<dbReference type="RefSeq" id="WP_035660766.1">
    <property type="nucleotide sequence ID" value="NZ_BAUV01000001.1"/>
</dbReference>
<dbReference type="InterPro" id="IPR029057">
    <property type="entry name" value="PRTase-like"/>
</dbReference>
<dbReference type="InterPro" id="IPR000836">
    <property type="entry name" value="PRTase_dom"/>
</dbReference>
<evidence type="ECO:0000313" key="3">
    <source>
        <dbReference type="Proteomes" id="UP000018896"/>
    </source>
</evidence>
<protein>
    <submittedName>
        <fullName evidence="2">Late competence protein</fullName>
    </submittedName>
</protein>
<dbReference type="eggNOG" id="COG1040">
    <property type="taxonomic scope" value="Bacteria"/>
</dbReference>
<dbReference type="SUPFAM" id="SSF53271">
    <property type="entry name" value="PRTase-like"/>
    <property type="match status" value="1"/>
</dbReference>
<dbReference type="AlphaFoldDB" id="W4QLN5"/>